<feature type="transmembrane region" description="Helical" evidence="11">
    <location>
        <begin position="375"/>
        <end position="394"/>
    </location>
</feature>
<evidence type="ECO:0000256" key="2">
    <source>
        <dbReference type="ARBA" id="ARBA00010694"/>
    </source>
</evidence>
<keyword evidence="4" id="KW-0762">Sugar transport</keyword>
<dbReference type="PANTHER" id="PTHR10778">
    <property type="entry name" value="SOLUTE CARRIER FAMILY 35 MEMBER B"/>
    <property type="match status" value="1"/>
</dbReference>
<evidence type="ECO:0000313" key="12">
    <source>
        <dbReference type="EMBL" id="KAF2449905.1"/>
    </source>
</evidence>
<dbReference type="GO" id="GO:0000139">
    <property type="term" value="C:Golgi membrane"/>
    <property type="evidence" value="ECO:0007669"/>
    <property type="project" value="TreeGrafter"/>
</dbReference>
<dbReference type="InterPro" id="IPR037185">
    <property type="entry name" value="EmrE-like"/>
</dbReference>
<evidence type="ECO:0000256" key="10">
    <source>
        <dbReference type="SAM" id="MobiDB-lite"/>
    </source>
</evidence>
<comment type="subcellular location">
    <subcellularLocation>
        <location evidence="1">Endoplasmic reticulum membrane</location>
        <topology evidence="1">Multi-pass membrane protein</topology>
    </subcellularLocation>
</comment>
<accession>A0A9P4PRD7</accession>
<evidence type="ECO:0000256" key="4">
    <source>
        <dbReference type="ARBA" id="ARBA00022597"/>
    </source>
</evidence>
<dbReference type="PANTHER" id="PTHR10778:SF10">
    <property type="entry name" value="SOLUTE CARRIER FAMILY 35 MEMBER B1"/>
    <property type="match status" value="1"/>
</dbReference>
<feature type="transmembrane region" description="Helical" evidence="11">
    <location>
        <begin position="164"/>
        <end position="185"/>
    </location>
</feature>
<keyword evidence="3" id="KW-0813">Transport</keyword>
<evidence type="ECO:0000256" key="7">
    <source>
        <dbReference type="ARBA" id="ARBA00022989"/>
    </source>
</evidence>
<feature type="transmembrane region" description="Helical" evidence="11">
    <location>
        <begin position="192"/>
        <end position="211"/>
    </location>
</feature>
<proteinExistence type="inferred from homology"/>
<evidence type="ECO:0000256" key="9">
    <source>
        <dbReference type="ARBA" id="ARBA00041103"/>
    </source>
</evidence>
<keyword evidence="5 11" id="KW-0812">Transmembrane</keyword>
<evidence type="ECO:0000256" key="6">
    <source>
        <dbReference type="ARBA" id="ARBA00022824"/>
    </source>
</evidence>
<dbReference type="EMBL" id="MU001494">
    <property type="protein sequence ID" value="KAF2449905.1"/>
    <property type="molecule type" value="Genomic_DNA"/>
</dbReference>
<keyword evidence="13" id="KW-1185">Reference proteome</keyword>
<feature type="transmembrane region" description="Helical" evidence="11">
    <location>
        <begin position="137"/>
        <end position="158"/>
    </location>
</feature>
<comment type="caution">
    <text evidence="12">The sequence shown here is derived from an EMBL/GenBank/DDBJ whole genome shotgun (WGS) entry which is preliminary data.</text>
</comment>
<protein>
    <recommendedName>
        <fullName evidence="9">UDP-galactose transporter homolog 1</fullName>
    </recommendedName>
</protein>
<reference evidence="12" key="1">
    <citation type="journal article" date="2020" name="Stud. Mycol.">
        <title>101 Dothideomycetes genomes: a test case for predicting lifestyles and emergence of pathogens.</title>
        <authorList>
            <person name="Haridas S."/>
            <person name="Albert R."/>
            <person name="Binder M."/>
            <person name="Bloem J."/>
            <person name="Labutti K."/>
            <person name="Salamov A."/>
            <person name="Andreopoulos B."/>
            <person name="Baker S."/>
            <person name="Barry K."/>
            <person name="Bills G."/>
            <person name="Bluhm B."/>
            <person name="Cannon C."/>
            <person name="Castanera R."/>
            <person name="Culley D."/>
            <person name="Daum C."/>
            <person name="Ezra D."/>
            <person name="Gonzalez J."/>
            <person name="Henrissat B."/>
            <person name="Kuo A."/>
            <person name="Liang C."/>
            <person name="Lipzen A."/>
            <person name="Lutzoni F."/>
            <person name="Magnuson J."/>
            <person name="Mondo S."/>
            <person name="Nolan M."/>
            <person name="Ohm R."/>
            <person name="Pangilinan J."/>
            <person name="Park H.-J."/>
            <person name="Ramirez L."/>
            <person name="Alfaro M."/>
            <person name="Sun H."/>
            <person name="Tritt A."/>
            <person name="Yoshinaga Y."/>
            <person name="Zwiers L.-H."/>
            <person name="Turgeon B."/>
            <person name="Goodwin S."/>
            <person name="Spatafora J."/>
            <person name="Crous P."/>
            <person name="Grigoriev I."/>
        </authorList>
    </citation>
    <scope>NUCLEOTIDE SEQUENCE</scope>
    <source>
        <strain evidence="12">CBS 690.94</strain>
    </source>
</reference>
<keyword evidence="6" id="KW-0256">Endoplasmic reticulum</keyword>
<dbReference type="Pfam" id="PF08449">
    <property type="entry name" value="UAA"/>
    <property type="match status" value="1"/>
</dbReference>
<comment type="similarity">
    <text evidence="2">Belongs to the nucleotide-sugar transporter family. SLC35B subfamily.</text>
</comment>
<keyword evidence="8 11" id="KW-0472">Membrane</keyword>
<evidence type="ECO:0000256" key="8">
    <source>
        <dbReference type="ARBA" id="ARBA00023136"/>
    </source>
</evidence>
<evidence type="ECO:0000313" key="13">
    <source>
        <dbReference type="Proteomes" id="UP000799764"/>
    </source>
</evidence>
<dbReference type="SUPFAM" id="SSF103481">
    <property type="entry name" value="Multidrug resistance efflux transporter EmrE"/>
    <property type="match status" value="1"/>
</dbReference>
<dbReference type="AlphaFoldDB" id="A0A9P4PRD7"/>
<evidence type="ECO:0000256" key="11">
    <source>
        <dbReference type="SAM" id="Phobius"/>
    </source>
</evidence>
<feature type="transmembrane region" description="Helical" evidence="11">
    <location>
        <begin position="95"/>
        <end position="116"/>
    </location>
</feature>
<dbReference type="Proteomes" id="UP000799764">
    <property type="component" value="Unassembled WGS sequence"/>
</dbReference>
<name>A0A9P4PRD7_9PLEO</name>
<dbReference type="GO" id="GO:0005459">
    <property type="term" value="F:UDP-galactose transmembrane transporter activity"/>
    <property type="evidence" value="ECO:0007669"/>
    <property type="project" value="TreeGrafter"/>
</dbReference>
<keyword evidence="7 11" id="KW-1133">Transmembrane helix</keyword>
<feature type="transmembrane region" description="Helical" evidence="11">
    <location>
        <begin position="55"/>
        <end position="75"/>
    </location>
</feature>
<dbReference type="OrthoDB" id="1601at2759"/>
<sequence>MAQSKRSSSGTQTSNGSTNGSARRRESVTERIEKRLEEVAESAARDPEEQKQSGLLALAVCVGGIYASFLSWAYLQERITTTTYGPNNARFTYSIFLNTIQSAFAACTGAAYLFTSSPRDPKTGARKVPPVFPSKQILFPLLLIAVTSSLASPFGYASLKHIDYVTFILAKSCKLLPVMFLHITLFQKKYPFYKYLVVLTVTLGVAMFTLYNPSTAKKAAKKGVSADASKALGLFLLSINLLFDGLTNTVQDQIFSSFKGFTGPQMMCAQNIISTLLTTAYLLSAPYIAASPVGAAVGLTPTSGNELADALSFVTTYPTVGWDVLSFAACGAIGQVFIFHTLAHFSSLLLVTVTVTRKMLTMLMSVVLFGHTVTGMQWAGVGLVFGGIGAEAWYQRVEKKAKMEAKKREAKKSE</sequence>
<feature type="transmembrane region" description="Helical" evidence="11">
    <location>
        <begin position="271"/>
        <end position="299"/>
    </location>
</feature>
<dbReference type="InterPro" id="IPR013657">
    <property type="entry name" value="SCL35B1-4/HUT1"/>
</dbReference>
<feature type="compositionally biased region" description="Low complexity" evidence="10">
    <location>
        <begin position="7"/>
        <end position="21"/>
    </location>
</feature>
<evidence type="ECO:0000256" key="5">
    <source>
        <dbReference type="ARBA" id="ARBA00022692"/>
    </source>
</evidence>
<evidence type="ECO:0000256" key="3">
    <source>
        <dbReference type="ARBA" id="ARBA00022448"/>
    </source>
</evidence>
<gene>
    <name evidence="12" type="ORF">P171DRAFT_380155</name>
</gene>
<feature type="region of interest" description="Disordered" evidence="10">
    <location>
        <begin position="1"/>
        <end position="29"/>
    </location>
</feature>
<evidence type="ECO:0000256" key="1">
    <source>
        <dbReference type="ARBA" id="ARBA00004477"/>
    </source>
</evidence>
<dbReference type="GO" id="GO:0005460">
    <property type="term" value="F:UDP-glucose transmembrane transporter activity"/>
    <property type="evidence" value="ECO:0007669"/>
    <property type="project" value="TreeGrafter"/>
</dbReference>
<dbReference type="GO" id="GO:0005789">
    <property type="term" value="C:endoplasmic reticulum membrane"/>
    <property type="evidence" value="ECO:0007669"/>
    <property type="project" value="UniProtKB-SubCell"/>
</dbReference>
<organism evidence="12 13">
    <name type="scientific">Karstenula rhodostoma CBS 690.94</name>
    <dbReference type="NCBI Taxonomy" id="1392251"/>
    <lineage>
        <taxon>Eukaryota</taxon>
        <taxon>Fungi</taxon>
        <taxon>Dikarya</taxon>
        <taxon>Ascomycota</taxon>
        <taxon>Pezizomycotina</taxon>
        <taxon>Dothideomycetes</taxon>
        <taxon>Pleosporomycetidae</taxon>
        <taxon>Pleosporales</taxon>
        <taxon>Massarineae</taxon>
        <taxon>Didymosphaeriaceae</taxon>
        <taxon>Karstenula</taxon>
    </lineage>
</organism>